<feature type="region of interest" description="Disordered" evidence="6">
    <location>
        <begin position="566"/>
        <end position="691"/>
    </location>
</feature>
<feature type="compositionally biased region" description="Polar residues" evidence="6">
    <location>
        <begin position="8"/>
        <end position="28"/>
    </location>
</feature>
<comment type="subcellular location">
    <subcellularLocation>
        <location evidence="1">Membrane</location>
        <topology evidence="1">Multi-pass membrane protein</topology>
    </subcellularLocation>
</comment>
<organism evidence="7 8">
    <name type="scientific">Teratosphaeria destructans</name>
    <dbReference type="NCBI Taxonomy" id="418781"/>
    <lineage>
        <taxon>Eukaryota</taxon>
        <taxon>Fungi</taxon>
        <taxon>Dikarya</taxon>
        <taxon>Ascomycota</taxon>
        <taxon>Pezizomycotina</taxon>
        <taxon>Dothideomycetes</taxon>
        <taxon>Dothideomycetidae</taxon>
        <taxon>Mycosphaerellales</taxon>
        <taxon>Teratosphaeriaceae</taxon>
        <taxon>Teratosphaeria</taxon>
    </lineage>
</organism>
<dbReference type="CDD" id="cd20069">
    <property type="entry name" value="5TM_Oxa1-like"/>
    <property type="match status" value="1"/>
</dbReference>
<keyword evidence="4" id="KW-1133">Transmembrane helix</keyword>
<sequence length="691" mass="75030">MSAHDFLSESQTTFPSDSENYDANHSNQDSSDEPPSSSASPMILYQPPTIWGILRGAAINVLLPFVNGLMLGFGELFAHEAAFRLGWSNTKVRRCRPARKGVEAGAWSLRSNTHPMSRKSTNGLKVFPSHRNSRSIGPGVEIRDDPIERRRRNGQELDAYTSLDRGIIARGNAPRLSRLQQRNFSSTPRIASRIPNRPRVHASALQSRPWQNTAPLAALTAASVRHLSWWGSSSSSLPPPPSTATSNAIPTPSTAPPVEAASPPPPPPPPLETSTTGATGPEGAFSNLDTITLDSSDIVSAAAQAPDTIGYLKSLGLGDGYVTPLLQFVLEHIHVYTGLPWWGSIAATAIVLRFISLPFYVKASDQNARAAALVSVTKPVSDRLFEAMRNGDSTTALQLRQQLGAIRARAGLSHWQALQPSIYQGVIGFCGFRLIRSMVEAPVPGLKDGGFLWLSDLTVSDPYGIMPLVMAAAVHLLFRFGGESGSMTVTPELKPILYYAAPGAMLFIMGFQPGALCVWFAASGAVGMAQGRLLQNPAVRRYLGLAPIYKPAAGEATPLDSLLDRFHGQASGNQSSSQRDAPRSTKSEPFMSPRYQAPTLRTRPSSTTNRVIDVKPVQKSQNSTAGDDMISANRPVADTSDGNVGRVKKAWSKLKEDWSEKVKREGEKRKLDNRRKAAEEYERRAQERRGR</sequence>
<dbReference type="GO" id="GO:0032977">
    <property type="term" value="F:membrane insertase activity"/>
    <property type="evidence" value="ECO:0007669"/>
    <property type="project" value="InterPro"/>
</dbReference>
<feature type="compositionally biased region" description="Polar residues" evidence="6">
    <location>
        <begin position="570"/>
        <end position="579"/>
    </location>
</feature>
<proteinExistence type="inferred from homology"/>
<feature type="region of interest" description="Disordered" evidence="6">
    <location>
        <begin position="182"/>
        <end position="207"/>
    </location>
</feature>
<accession>A0A9W7SI13</accession>
<feature type="compositionally biased region" description="Basic and acidic residues" evidence="6">
    <location>
        <begin position="653"/>
        <end position="691"/>
    </location>
</feature>
<evidence type="ECO:0000256" key="2">
    <source>
        <dbReference type="ARBA" id="ARBA00009877"/>
    </source>
</evidence>
<dbReference type="InterPro" id="IPR013262">
    <property type="entry name" value="OMP_MIM1/TOM13_mt"/>
</dbReference>
<feature type="compositionally biased region" description="Pro residues" evidence="6">
    <location>
        <begin position="262"/>
        <end position="271"/>
    </location>
</feature>
<dbReference type="PANTHER" id="PTHR12428">
    <property type="entry name" value="OXA1"/>
    <property type="match status" value="1"/>
</dbReference>
<keyword evidence="3" id="KW-0812">Transmembrane</keyword>
<dbReference type="EMBL" id="RIBY02002567">
    <property type="protein sequence ID" value="KAH9809319.1"/>
    <property type="molecule type" value="Genomic_DNA"/>
</dbReference>
<evidence type="ECO:0000256" key="4">
    <source>
        <dbReference type="ARBA" id="ARBA00022989"/>
    </source>
</evidence>
<dbReference type="GO" id="GO:0005743">
    <property type="term" value="C:mitochondrial inner membrane"/>
    <property type="evidence" value="ECO:0007669"/>
    <property type="project" value="TreeGrafter"/>
</dbReference>
<evidence type="ECO:0000313" key="7">
    <source>
        <dbReference type="EMBL" id="KAH9809319.1"/>
    </source>
</evidence>
<feature type="region of interest" description="Disordered" evidence="6">
    <location>
        <begin position="230"/>
        <end position="286"/>
    </location>
</feature>
<reference evidence="7 8" key="1">
    <citation type="journal article" date="2018" name="IMA Fungus">
        <title>IMA Genome-F 10: Nine draft genome sequences of Claviceps purpurea s.lat., including C. arundinis, C. humidiphila, and C. cf. spartinae, pseudomolecules for the pitch canker pathogen Fusarium circinatum, draft genome of Davidsoniella eucalypti, Grosmannia galeiformis, Quambalaria eucalypti, and Teratosphaeria destructans.</title>
        <authorList>
            <person name="Wingfield B.D."/>
            <person name="Liu M."/>
            <person name="Nguyen H.D."/>
            <person name="Lane F.A."/>
            <person name="Morgan S.W."/>
            <person name="De Vos L."/>
            <person name="Wilken P.M."/>
            <person name="Duong T.A."/>
            <person name="Aylward J."/>
            <person name="Coetzee M.P."/>
            <person name="Dadej K."/>
            <person name="De Beer Z.W."/>
            <person name="Findlay W."/>
            <person name="Havenga M."/>
            <person name="Kolarik M."/>
            <person name="Menzies J.G."/>
            <person name="Naidoo K."/>
            <person name="Pochopski O."/>
            <person name="Shoukouhi P."/>
            <person name="Santana Q.C."/>
            <person name="Seifert K.A."/>
            <person name="Soal N."/>
            <person name="Steenkamp E.T."/>
            <person name="Tatham C.T."/>
            <person name="van der Nest M.A."/>
            <person name="Wingfield M.J."/>
        </authorList>
    </citation>
    <scope>NUCLEOTIDE SEQUENCE [LARGE SCALE GENOMIC DNA]</scope>
    <source>
        <strain evidence="7">CMW44962</strain>
    </source>
</reference>
<dbReference type="InterPro" id="IPR001708">
    <property type="entry name" value="YidC/ALB3/OXA1/COX18"/>
</dbReference>
<name>A0A9W7SI13_9PEZI</name>
<dbReference type="AlphaFoldDB" id="A0A9W7SI13"/>
<comment type="similarity">
    <text evidence="2">Belongs to the OXA1/ALB3/YidC family.</text>
</comment>
<dbReference type="GO" id="GO:0032979">
    <property type="term" value="P:protein insertion into mitochondrial inner membrane from matrix"/>
    <property type="evidence" value="ECO:0007669"/>
    <property type="project" value="TreeGrafter"/>
</dbReference>
<protein>
    <submittedName>
        <fullName evidence="7">60Kd inner membrane protein</fullName>
    </submittedName>
</protein>
<keyword evidence="8" id="KW-1185">Reference proteome</keyword>
<dbReference type="Pfam" id="PF08219">
    <property type="entry name" value="TOM13"/>
    <property type="match status" value="1"/>
</dbReference>
<gene>
    <name evidence="7" type="ORF">Tdes44962_MAKER06180</name>
</gene>
<reference evidence="7 8" key="2">
    <citation type="journal article" date="2021" name="Curr. Genet.">
        <title>Genetic response to nitrogen starvation in the aggressive Eucalyptus foliar pathogen Teratosphaeria destructans.</title>
        <authorList>
            <person name="Havenga M."/>
            <person name="Wingfield B.D."/>
            <person name="Wingfield M.J."/>
            <person name="Dreyer L.L."/>
            <person name="Roets F."/>
            <person name="Aylward J."/>
        </authorList>
    </citation>
    <scope>NUCLEOTIDE SEQUENCE [LARGE SCALE GENOMIC DNA]</scope>
    <source>
        <strain evidence="7">CMW44962</strain>
    </source>
</reference>
<evidence type="ECO:0000256" key="6">
    <source>
        <dbReference type="SAM" id="MobiDB-lite"/>
    </source>
</evidence>
<keyword evidence="5" id="KW-0472">Membrane</keyword>
<evidence type="ECO:0000256" key="5">
    <source>
        <dbReference type="ARBA" id="ARBA00023136"/>
    </source>
</evidence>
<dbReference type="PANTHER" id="PTHR12428:SF66">
    <property type="entry name" value="MITOCHONDRIAL INNER MEMBRANE PROTEIN OXA1L"/>
    <property type="match status" value="1"/>
</dbReference>
<comment type="caution">
    <text evidence="7">The sequence shown here is derived from an EMBL/GenBank/DDBJ whole genome shotgun (WGS) entry which is preliminary data.</text>
</comment>
<evidence type="ECO:0000256" key="1">
    <source>
        <dbReference type="ARBA" id="ARBA00004141"/>
    </source>
</evidence>
<evidence type="ECO:0000313" key="8">
    <source>
        <dbReference type="Proteomes" id="UP001138500"/>
    </source>
</evidence>
<feature type="compositionally biased region" description="Low complexity" evidence="6">
    <location>
        <begin position="243"/>
        <end position="261"/>
    </location>
</feature>
<dbReference type="OrthoDB" id="2148490at2759"/>
<feature type="region of interest" description="Disordered" evidence="6">
    <location>
        <begin position="1"/>
        <end position="41"/>
    </location>
</feature>
<dbReference type="GO" id="GO:0005741">
    <property type="term" value="C:mitochondrial outer membrane"/>
    <property type="evidence" value="ECO:0007669"/>
    <property type="project" value="InterPro"/>
</dbReference>
<dbReference type="Proteomes" id="UP001138500">
    <property type="component" value="Unassembled WGS sequence"/>
</dbReference>
<evidence type="ECO:0000256" key="3">
    <source>
        <dbReference type="ARBA" id="ARBA00022692"/>
    </source>
</evidence>